<dbReference type="FunFam" id="1.10.40.30:FF:000002">
    <property type="entry name" value="Fumarate hydratase class II"/>
    <property type="match status" value="1"/>
</dbReference>
<dbReference type="PRINTS" id="PR00149">
    <property type="entry name" value="FUMRATELYASE"/>
</dbReference>
<dbReference type="GO" id="GO:0006108">
    <property type="term" value="P:malate metabolic process"/>
    <property type="evidence" value="ECO:0007669"/>
    <property type="project" value="TreeGrafter"/>
</dbReference>
<evidence type="ECO:0000256" key="2">
    <source>
        <dbReference type="ARBA" id="ARBA00009084"/>
    </source>
</evidence>
<name>A0A7X5WXA8_STRMQ</name>
<dbReference type="Pfam" id="PF00206">
    <property type="entry name" value="Lyase_1"/>
    <property type="match status" value="1"/>
</dbReference>
<dbReference type="InterPro" id="IPR024083">
    <property type="entry name" value="Fumarase/histidase_N"/>
</dbReference>
<sequence>MTARQPASGGGDGAPEILDLPIGLHTTGTRRETDSMGAIDVPADRYWGAQTQRSLIHFSIGDDRMPKAVYHAYGHVKKAAAIVNGRAGRLPAWKAELIGKVADEVIAGKLDDHFPLYVWQTGSGTQSNMNTNEVISNRAIQLVGGELGSKTPIHPNDHVNMGQSSNDTFPTAMHIAAVQTVHERLLPSVRALRRAIEAKVDQWHDVVKIGRTHLEDAVPLTVGQQWSGYAHQLAQGAGRVARCAEGLHELAAGGTAVGTGLNAPPEYGERIAAEIAAATGYPFTTADNKFAAQGGLDAMVDASAGLRALAVPLMKIANDIRWLASGPRCGLGELNLPANEPGSSIMPGKVNPTQCEAMVMVCIQVLSEDQAIAFAGSQGNFELNAMRPVIINNFLHAATILADACDKLREYCIEGAELNRDQIDDYVNRSLMLVTALSPAIGYDRASTIAHKADEEGTTLREAALASGFVSAEDFDRIADPAAMARSSSS</sequence>
<comment type="catalytic activity">
    <reaction evidence="1">
        <text>L-aspartate = fumarate + NH4(+)</text>
        <dbReference type="Rhea" id="RHEA:16601"/>
        <dbReference type="ChEBI" id="CHEBI:28938"/>
        <dbReference type="ChEBI" id="CHEBI:29806"/>
        <dbReference type="ChEBI" id="CHEBI:29991"/>
        <dbReference type="EC" id="4.3.1.1"/>
    </reaction>
</comment>
<dbReference type="Pfam" id="PF10415">
    <property type="entry name" value="FumaraseC_C"/>
    <property type="match status" value="1"/>
</dbReference>
<proteinExistence type="inferred from homology"/>
<protein>
    <recommendedName>
        <fullName evidence="4">Fumarate hydratase class II</fullName>
        <shortName evidence="4">Fumarase C</shortName>
        <ecNumber evidence="4">4.2.1.2</ecNumber>
    </recommendedName>
    <alternativeName>
        <fullName evidence="4">Aerobic fumarase</fullName>
    </alternativeName>
    <alternativeName>
        <fullName evidence="4">Iron-independent fumarase</fullName>
    </alternativeName>
</protein>
<dbReference type="GO" id="GO:0004333">
    <property type="term" value="F:fumarate hydratase activity"/>
    <property type="evidence" value="ECO:0007669"/>
    <property type="project" value="UniProtKB-UniRule"/>
</dbReference>
<feature type="active site" evidence="4">
    <location>
        <position position="343"/>
    </location>
</feature>
<dbReference type="Proteomes" id="UP000536624">
    <property type="component" value="Unassembled WGS sequence"/>
</dbReference>
<feature type="binding site" evidence="4">
    <location>
        <begin position="123"/>
        <end position="125"/>
    </location>
    <ligand>
        <name>substrate</name>
    </ligand>
</feature>
<accession>A0A7X5WXA8</accession>
<dbReference type="GO" id="GO:0008797">
    <property type="term" value="F:aspartate ammonia-lyase activity"/>
    <property type="evidence" value="ECO:0007669"/>
    <property type="project" value="UniProtKB-EC"/>
</dbReference>
<dbReference type="InterPro" id="IPR000362">
    <property type="entry name" value="Fumarate_lyase_fam"/>
</dbReference>
<dbReference type="PROSITE" id="PS00163">
    <property type="entry name" value="FUMARATE_LYASES"/>
    <property type="match status" value="1"/>
</dbReference>
<dbReference type="GO" id="GO:0006099">
    <property type="term" value="P:tricarboxylic acid cycle"/>
    <property type="evidence" value="ECO:0007669"/>
    <property type="project" value="UniProtKB-UniRule"/>
</dbReference>
<keyword evidence="4" id="KW-0963">Cytoplasm</keyword>
<feature type="binding site" evidence="4">
    <location>
        <position position="212"/>
    </location>
    <ligand>
        <name>substrate</name>
    </ligand>
</feature>
<evidence type="ECO:0000313" key="8">
    <source>
        <dbReference type="Proteomes" id="UP000536624"/>
    </source>
</evidence>
<evidence type="ECO:0000313" key="7">
    <source>
        <dbReference type="EMBL" id="NIY62712.1"/>
    </source>
</evidence>
<comment type="subcellular location">
    <subcellularLocation>
        <location evidence="4">Cytoplasm</location>
    </subcellularLocation>
</comment>
<dbReference type="FunFam" id="1.20.200.10:FF:000001">
    <property type="entry name" value="Fumarate hydratase, mitochondrial"/>
    <property type="match status" value="1"/>
</dbReference>
<evidence type="ECO:0000259" key="6">
    <source>
        <dbReference type="Pfam" id="PF10415"/>
    </source>
</evidence>
<feature type="binding site" evidence="4">
    <location>
        <begin position="164"/>
        <end position="166"/>
    </location>
    <ligand>
        <name>substrate</name>
    </ligand>
</feature>
<dbReference type="GO" id="GO:0006106">
    <property type="term" value="P:fumarate metabolic process"/>
    <property type="evidence" value="ECO:0007669"/>
    <property type="project" value="InterPro"/>
</dbReference>
<evidence type="ECO:0000259" key="5">
    <source>
        <dbReference type="Pfam" id="PF00206"/>
    </source>
</evidence>
<reference evidence="7 8" key="1">
    <citation type="submission" date="2020-02" db="EMBL/GenBank/DDBJ databases">
        <title>Streptomyces malaysiensis DSM14702 (JHCC583434, PFL_A843) Genome sequencing and assembly.</title>
        <authorList>
            <person name="Samborskyy M."/>
        </authorList>
    </citation>
    <scope>NUCLEOTIDE SEQUENCE [LARGE SCALE GENOMIC DNA]</scope>
    <source>
        <strain evidence="7 8">DSM 14702</strain>
    </source>
</reference>
<dbReference type="GO" id="GO:0005737">
    <property type="term" value="C:cytoplasm"/>
    <property type="evidence" value="ECO:0007669"/>
    <property type="project" value="UniProtKB-SubCell"/>
</dbReference>
<dbReference type="RefSeq" id="WP_167499761.1">
    <property type="nucleotide sequence ID" value="NZ_JAALLH010000001.1"/>
</dbReference>
<dbReference type="SUPFAM" id="SSF48557">
    <property type="entry name" value="L-aspartase-like"/>
    <property type="match status" value="1"/>
</dbReference>
<feature type="active site" description="Proton donor/acceptor" evidence="4">
    <location>
        <position position="213"/>
    </location>
</feature>
<dbReference type="FunFam" id="1.10.275.10:FF:000001">
    <property type="entry name" value="Fumarate hydratase, mitochondrial"/>
    <property type="match status" value="1"/>
</dbReference>
<evidence type="ECO:0000256" key="3">
    <source>
        <dbReference type="ARBA" id="ARBA00023239"/>
    </source>
</evidence>
<dbReference type="PANTHER" id="PTHR11444">
    <property type="entry name" value="ASPARTATEAMMONIA/ARGININOSUCCINATE/ADENYLOSUCCINATE LYASE"/>
    <property type="match status" value="1"/>
</dbReference>
<dbReference type="Gene3D" id="1.10.275.10">
    <property type="entry name" value="Fumarase/aspartase (N-terminal domain)"/>
    <property type="match status" value="1"/>
</dbReference>
<dbReference type="UniPathway" id="UPA00223">
    <property type="reaction ID" value="UER01007"/>
</dbReference>
<feature type="binding site" evidence="4">
    <location>
        <begin position="349"/>
        <end position="351"/>
    </location>
    <ligand>
        <name>substrate</name>
    </ligand>
</feature>
<dbReference type="HAMAP" id="MF_00743">
    <property type="entry name" value="FumaraseC"/>
    <property type="match status" value="1"/>
</dbReference>
<dbReference type="InterPro" id="IPR022761">
    <property type="entry name" value="Fumarate_lyase_N"/>
</dbReference>
<dbReference type="PRINTS" id="PR00145">
    <property type="entry name" value="ARGSUCLYASE"/>
</dbReference>
<gene>
    <name evidence="4" type="primary">fumC</name>
    <name evidence="7" type="ORF">SMALB_0632</name>
</gene>
<feature type="binding site" evidence="4">
    <location>
        <position position="344"/>
    </location>
    <ligand>
        <name>substrate</name>
    </ligand>
</feature>
<dbReference type="Gene3D" id="1.10.40.30">
    <property type="entry name" value="Fumarase/aspartase (C-terminal domain)"/>
    <property type="match status" value="1"/>
</dbReference>
<comment type="similarity">
    <text evidence="2 4">Belongs to the class-II fumarase/aspartase family. Fumarase subfamily.</text>
</comment>
<dbReference type="CDD" id="cd01362">
    <property type="entry name" value="Fumarase_classII"/>
    <property type="match status" value="1"/>
</dbReference>
<dbReference type="AlphaFoldDB" id="A0A7X5WXA8"/>
<dbReference type="InterPro" id="IPR018951">
    <property type="entry name" value="Fumarase_C_C"/>
</dbReference>
<comment type="pathway">
    <text evidence="4">Carbohydrate metabolism; tricarboxylic acid cycle; (S)-malate from fumarate: step 1/1.</text>
</comment>
<keyword evidence="3 4" id="KW-0456">Lyase</keyword>
<feature type="site" description="Important for catalytic activity" evidence="4">
    <location>
        <position position="356"/>
    </location>
</feature>
<evidence type="ECO:0000256" key="4">
    <source>
        <dbReference type="HAMAP-Rule" id="MF_00743"/>
    </source>
</evidence>
<organism evidence="7 8">
    <name type="scientific">Streptomyces malaysiensis</name>
    <dbReference type="NCBI Taxonomy" id="92644"/>
    <lineage>
        <taxon>Bacteria</taxon>
        <taxon>Bacillati</taxon>
        <taxon>Actinomycetota</taxon>
        <taxon>Actinomycetes</taxon>
        <taxon>Kitasatosporales</taxon>
        <taxon>Streptomycetaceae</taxon>
        <taxon>Streptomyces</taxon>
        <taxon>Streptomyces violaceusniger group</taxon>
    </lineage>
</organism>
<keyword evidence="4" id="KW-0816">Tricarboxylic acid cycle</keyword>
<dbReference type="EC" id="4.2.1.2" evidence="4"/>
<evidence type="ECO:0000256" key="1">
    <source>
        <dbReference type="ARBA" id="ARBA00001494"/>
    </source>
</evidence>
<dbReference type="InterPro" id="IPR008948">
    <property type="entry name" value="L-Aspartase-like"/>
</dbReference>
<dbReference type="InterPro" id="IPR020557">
    <property type="entry name" value="Fumarate_lyase_CS"/>
</dbReference>
<comment type="caution">
    <text evidence="7">The sequence shown here is derived from an EMBL/GenBank/DDBJ whole genome shotgun (WGS) entry which is preliminary data.</text>
</comment>
<comment type="miscellaneous">
    <text evidence="4">There are 2 substrate-binding sites: the catalytic A site, and the non-catalytic B site that may play a role in the transfer of substrate or product between the active site and the solvent. Alternatively, the B site may bind allosteric effectors.</text>
</comment>
<dbReference type="PANTHER" id="PTHR11444:SF1">
    <property type="entry name" value="FUMARATE HYDRATASE, MITOCHONDRIAL"/>
    <property type="match status" value="1"/>
</dbReference>
<feature type="binding site" description="in site B" evidence="4">
    <location>
        <begin position="154"/>
        <end position="157"/>
    </location>
    <ligand>
        <name>substrate</name>
    </ligand>
</feature>
<dbReference type="NCBIfam" id="NF008909">
    <property type="entry name" value="PRK12273.1"/>
    <property type="match status" value="1"/>
</dbReference>
<dbReference type="NCBIfam" id="TIGR00979">
    <property type="entry name" value="fumC_II"/>
    <property type="match status" value="1"/>
</dbReference>
<comment type="subunit">
    <text evidence="4">Homotetramer.</text>
</comment>
<comment type="catalytic activity">
    <reaction evidence="4">
        <text>(S)-malate = fumarate + H2O</text>
        <dbReference type="Rhea" id="RHEA:12460"/>
        <dbReference type="ChEBI" id="CHEBI:15377"/>
        <dbReference type="ChEBI" id="CHEBI:15589"/>
        <dbReference type="ChEBI" id="CHEBI:29806"/>
        <dbReference type="EC" id="4.2.1.2"/>
    </reaction>
</comment>
<feature type="domain" description="Fumarase C C-terminal" evidence="6">
    <location>
        <begin position="433"/>
        <end position="485"/>
    </location>
</feature>
<feature type="domain" description="Fumarate lyase N-terminal" evidence="5">
    <location>
        <begin position="37"/>
        <end position="366"/>
    </location>
</feature>
<dbReference type="EMBL" id="JAALLH010000001">
    <property type="protein sequence ID" value="NIY62712.1"/>
    <property type="molecule type" value="Genomic_DNA"/>
</dbReference>
<dbReference type="Gene3D" id="1.20.200.10">
    <property type="entry name" value="Fumarase/aspartase (Central domain)"/>
    <property type="match status" value="1"/>
</dbReference>
<dbReference type="InterPro" id="IPR005677">
    <property type="entry name" value="Fum_hydII"/>
</dbReference>
<comment type="function">
    <text evidence="4">Involved in the TCA cycle. Catalyzes the stereospecific interconversion of fumarate to L-malate.</text>
</comment>